<dbReference type="InterPro" id="IPR016181">
    <property type="entry name" value="Acyl_CoA_acyltransferase"/>
</dbReference>
<dbReference type="RefSeq" id="WP_307566543.1">
    <property type="nucleotide sequence ID" value="NZ_JAUSQU010000001.1"/>
</dbReference>
<organism evidence="3 4">
    <name type="scientific">Streptosporangium lutulentum</name>
    <dbReference type="NCBI Taxonomy" id="1461250"/>
    <lineage>
        <taxon>Bacteria</taxon>
        <taxon>Bacillati</taxon>
        <taxon>Actinomycetota</taxon>
        <taxon>Actinomycetes</taxon>
        <taxon>Streptosporangiales</taxon>
        <taxon>Streptosporangiaceae</taxon>
        <taxon>Streptosporangium</taxon>
    </lineage>
</organism>
<dbReference type="PANTHER" id="PTHR31435">
    <property type="entry name" value="PROTEIN NATD1"/>
    <property type="match status" value="1"/>
</dbReference>
<dbReference type="Proteomes" id="UP001225356">
    <property type="component" value="Unassembled WGS sequence"/>
</dbReference>
<dbReference type="Gene3D" id="3.40.630.30">
    <property type="match status" value="1"/>
</dbReference>
<dbReference type="EMBL" id="JAUSQU010000001">
    <property type="protein sequence ID" value="MDP9848959.1"/>
    <property type="molecule type" value="Genomic_DNA"/>
</dbReference>
<evidence type="ECO:0000313" key="4">
    <source>
        <dbReference type="Proteomes" id="UP001225356"/>
    </source>
</evidence>
<reference evidence="3 4" key="1">
    <citation type="submission" date="2023-07" db="EMBL/GenBank/DDBJ databases">
        <title>Sequencing the genomes of 1000 actinobacteria strains.</title>
        <authorList>
            <person name="Klenk H.-P."/>
        </authorList>
    </citation>
    <scope>NUCLEOTIDE SEQUENCE [LARGE SCALE GENOMIC DNA]</scope>
    <source>
        <strain evidence="3 4">DSM 46740</strain>
    </source>
</reference>
<dbReference type="InterPro" id="IPR000182">
    <property type="entry name" value="GNAT_dom"/>
</dbReference>
<dbReference type="InterPro" id="IPR031165">
    <property type="entry name" value="GNAT_YJDJ"/>
</dbReference>
<sequence length="105" mass="11887">MAENIEVSDNPGSSRFEILVDGEVAGFAQYRRRPHKIFFTHTEVRPEFEGMGLGSRLAAGALDQSRASALPVVPLCPFIARYIRRHPEYKDLVHEDYLDLVEDQA</sequence>
<dbReference type="Pfam" id="PF14542">
    <property type="entry name" value="Acetyltransf_CG"/>
    <property type="match status" value="1"/>
</dbReference>
<feature type="domain" description="N-acetyltransferase" evidence="1">
    <location>
        <begin position="1"/>
        <end position="99"/>
    </location>
</feature>
<name>A0ABT9QSE6_9ACTN</name>
<dbReference type="PROSITE" id="PS51729">
    <property type="entry name" value="GNAT_YJDJ"/>
    <property type="match status" value="1"/>
</dbReference>
<comment type="caution">
    <text evidence="3">The sequence shown here is derived from an EMBL/GenBank/DDBJ whole genome shotgun (WGS) entry which is preliminary data.</text>
</comment>
<dbReference type="PANTHER" id="PTHR31435:SF10">
    <property type="entry name" value="BSR4717 PROTEIN"/>
    <property type="match status" value="1"/>
</dbReference>
<feature type="domain" description="N-acetyltransferase" evidence="2">
    <location>
        <begin position="8"/>
        <end position="94"/>
    </location>
</feature>
<dbReference type="SUPFAM" id="SSF55729">
    <property type="entry name" value="Acyl-CoA N-acyltransferases (Nat)"/>
    <property type="match status" value="1"/>
</dbReference>
<evidence type="ECO:0000259" key="2">
    <source>
        <dbReference type="PROSITE" id="PS51729"/>
    </source>
</evidence>
<evidence type="ECO:0000259" key="1">
    <source>
        <dbReference type="PROSITE" id="PS51186"/>
    </source>
</evidence>
<dbReference type="CDD" id="cd04301">
    <property type="entry name" value="NAT_SF"/>
    <property type="match status" value="1"/>
</dbReference>
<keyword evidence="4" id="KW-1185">Reference proteome</keyword>
<dbReference type="PROSITE" id="PS51186">
    <property type="entry name" value="GNAT"/>
    <property type="match status" value="1"/>
</dbReference>
<protein>
    <submittedName>
        <fullName evidence="3">GNAT family acetyltransferase</fullName>
    </submittedName>
</protein>
<dbReference type="InterPro" id="IPR045057">
    <property type="entry name" value="Gcn5-rel_NAT"/>
</dbReference>
<accession>A0ABT9QSE6</accession>
<evidence type="ECO:0000313" key="3">
    <source>
        <dbReference type="EMBL" id="MDP9848959.1"/>
    </source>
</evidence>
<gene>
    <name evidence="3" type="ORF">J2853_008170</name>
</gene>
<proteinExistence type="predicted"/>